<proteinExistence type="predicted"/>
<feature type="transmembrane region" description="Helical" evidence="1">
    <location>
        <begin position="143"/>
        <end position="169"/>
    </location>
</feature>
<keyword evidence="1" id="KW-0472">Membrane</keyword>
<feature type="transmembrane region" description="Helical" evidence="1">
    <location>
        <begin position="104"/>
        <end position="123"/>
    </location>
</feature>
<dbReference type="EMBL" id="DXIJ01000075">
    <property type="protein sequence ID" value="HIV85903.1"/>
    <property type="molecule type" value="Genomic_DNA"/>
</dbReference>
<reference evidence="2" key="2">
    <citation type="submission" date="2021-04" db="EMBL/GenBank/DDBJ databases">
        <authorList>
            <person name="Gilroy R."/>
        </authorList>
    </citation>
    <scope>NUCLEOTIDE SEQUENCE</scope>
    <source>
        <strain evidence="2">5790</strain>
    </source>
</reference>
<dbReference type="Gene3D" id="1.10.1760.20">
    <property type="match status" value="1"/>
</dbReference>
<keyword evidence="1" id="KW-1133">Transmembrane helix</keyword>
<evidence type="ECO:0000256" key="1">
    <source>
        <dbReference type="SAM" id="Phobius"/>
    </source>
</evidence>
<feature type="transmembrane region" description="Helical" evidence="1">
    <location>
        <begin position="74"/>
        <end position="97"/>
    </location>
</feature>
<evidence type="ECO:0000313" key="2">
    <source>
        <dbReference type="EMBL" id="HIV85903.1"/>
    </source>
</evidence>
<dbReference type="Pfam" id="PF12822">
    <property type="entry name" value="ECF_trnsprt"/>
    <property type="match status" value="1"/>
</dbReference>
<name>A0A9D1PR11_9FIRM</name>
<comment type="caution">
    <text evidence="2">The sequence shown here is derived from an EMBL/GenBank/DDBJ whole genome shotgun (WGS) entry which is preliminary data.</text>
</comment>
<dbReference type="Proteomes" id="UP000824162">
    <property type="component" value="Unassembled WGS sequence"/>
</dbReference>
<feature type="transmembrane region" description="Helical" evidence="1">
    <location>
        <begin position="12"/>
        <end position="29"/>
    </location>
</feature>
<gene>
    <name evidence="2" type="ORF">H9900_03730</name>
</gene>
<protein>
    <submittedName>
        <fullName evidence="2">ECF transporter S component</fullName>
    </submittedName>
</protein>
<sequence length="189" mass="20644">MKNNTVKNLTLSAMFIAIGIILPFFTGQIQTIGNMLLPMHIPVFLCGLICGWRYGAAVGFILPLLRSSLFSMPVMYPAAVAMAFELCAYGLVAGFLYNRSRWQCVIALYRSMLAAMIAGRVIWGVSEVILLGIRGNLFTWQAFIAGAFLNAIPGIILQLVLVPAIMVALNRTGLVKFRKEKPKTAGETA</sequence>
<reference evidence="2" key="1">
    <citation type="journal article" date="2021" name="PeerJ">
        <title>Extensive microbial diversity within the chicken gut microbiome revealed by metagenomics and culture.</title>
        <authorList>
            <person name="Gilroy R."/>
            <person name="Ravi A."/>
            <person name="Getino M."/>
            <person name="Pursley I."/>
            <person name="Horton D.L."/>
            <person name="Alikhan N.F."/>
            <person name="Baker D."/>
            <person name="Gharbi K."/>
            <person name="Hall N."/>
            <person name="Watson M."/>
            <person name="Adriaenssens E.M."/>
            <person name="Foster-Nyarko E."/>
            <person name="Jarju S."/>
            <person name="Secka A."/>
            <person name="Antonio M."/>
            <person name="Oren A."/>
            <person name="Chaudhuri R.R."/>
            <person name="La Ragione R."/>
            <person name="Hildebrand F."/>
            <person name="Pallen M.J."/>
        </authorList>
    </citation>
    <scope>NUCLEOTIDE SEQUENCE</scope>
    <source>
        <strain evidence="2">5790</strain>
    </source>
</reference>
<keyword evidence="1" id="KW-0812">Transmembrane</keyword>
<dbReference type="InterPro" id="IPR024529">
    <property type="entry name" value="ECF_trnsprt_substrate-spec"/>
</dbReference>
<evidence type="ECO:0000313" key="3">
    <source>
        <dbReference type="Proteomes" id="UP000824162"/>
    </source>
</evidence>
<dbReference type="AlphaFoldDB" id="A0A9D1PR11"/>
<feature type="transmembrane region" description="Helical" evidence="1">
    <location>
        <begin position="41"/>
        <end position="62"/>
    </location>
</feature>
<dbReference type="GO" id="GO:0022857">
    <property type="term" value="F:transmembrane transporter activity"/>
    <property type="evidence" value="ECO:0007669"/>
    <property type="project" value="InterPro"/>
</dbReference>
<accession>A0A9D1PR11</accession>
<organism evidence="2 3">
    <name type="scientific">Candidatus Monoglobus merdigallinarum</name>
    <dbReference type="NCBI Taxonomy" id="2838698"/>
    <lineage>
        <taxon>Bacteria</taxon>
        <taxon>Bacillati</taxon>
        <taxon>Bacillota</taxon>
        <taxon>Clostridia</taxon>
        <taxon>Monoglobales</taxon>
        <taxon>Monoglobaceae</taxon>
        <taxon>Monoglobus</taxon>
    </lineage>
</organism>